<feature type="repeat" description="ANK" evidence="1">
    <location>
        <begin position="458"/>
        <end position="484"/>
    </location>
</feature>
<proteinExistence type="predicted"/>
<gene>
    <name evidence="3" type="ORF">MMYC01_205381</name>
</gene>
<keyword evidence="4" id="KW-1185">Reference proteome</keyword>
<feature type="compositionally biased region" description="Basic and acidic residues" evidence="2">
    <location>
        <begin position="721"/>
        <end position="730"/>
    </location>
</feature>
<evidence type="ECO:0000313" key="3">
    <source>
        <dbReference type="EMBL" id="KXX77094.1"/>
    </source>
</evidence>
<dbReference type="SUPFAM" id="SSF48403">
    <property type="entry name" value="Ankyrin repeat"/>
    <property type="match status" value="1"/>
</dbReference>
<dbReference type="OrthoDB" id="4588971at2759"/>
<protein>
    <submittedName>
        <fullName evidence="3">Ankyrin repeat protein L93</fullName>
    </submittedName>
</protein>
<dbReference type="PANTHER" id="PTHR24133">
    <property type="entry name" value="ANKYRIN DOMAIN-CONTAINING"/>
    <property type="match status" value="1"/>
</dbReference>
<comment type="caution">
    <text evidence="3">The sequence shown here is derived from an EMBL/GenBank/DDBJ whole genome shotgun (WGS) entry which is preliminary data.</text>
</comment>
<dbReference type="AlphaFoldDB" id="A0A175W285"/>
<dbReference type="PROSITE" id="PS50297">
    <property type="entry name" value="ANK_REP_REGION"/>
    <property type="match status" value="1"/>
</dbReference>
<feature type="compositionally biased region" description="Polar residues" evidence="2">
    <location>
        <begin position="179"/>
        <end position="188"/>
    </location>
</feature>
<feature type="compositionally biased region" description="Basic and acidic residues" evidence="2">
    <location>
        <begin position="222"/>
        <end position="237"/>
    </location>
</feature>
<dbReference type="Pfam" id="PF12796">
    <property type="entry name" value="Ank_2"/>
    <property type="match status" value="1"/>
</dbReference>
<dbReference type="Proteomes" id="UP000078237">
    <property type="component" value="Unassembled WGS sequence"/>
</dbReference>
<accession>A0A175W285</accession>
<evidence type="ECO:0000256" key="1">
    <source>
        <dbReference type="PROSITE-ProRule" id="PRU00023"/>
    </source>
</evidence>
<dbReference type="Gene3D" id="1.25.40.20">
    <property type="entry name" value="Ankyrin repeat-containing domain"/>
    <property type="match status" value="1"/>
</dbReference>
<dbReference type="EMBL" id="LCTW02000177">
    <property type="protein sequence ID" value="KXX77094.1"/>
    <property type="molecule type" value="Genomic_DNA"/>
</dbReference>
<feature type="region of interest" description="Disordered" evidence="2">
    <location>
        <begin position="718"/>
        <end position="744"/>
    </location>
</feature>
<dbReference type="STRING" id="100816.A0A175W285"/>
<feature type="compositionally biased region" description="Basic and acidic residues" evidence="2">
    <location>
        <begin position="195"/>
        <end position="212"/>
    </location>
</feature>
<keyword evidence="1" id="KW-0040">ANK repeat</keyword>
<dbReference type="InterPro" id="IPR036770">
    <property type="entry name" value="Ankyrin_rpt-contain_sf"/>
</dbReference>
<feature type="region of interest" description="Disordered" evidence="2">
    <location>
        <begin position="179"/>
        <end position="248"/>
    </location>
</feature>
<reference evidence="3 4" key="1">
    <citation type="journal article" date="2016" name="Genome Announc.">
        <title>Genome Sequence of Madurella mycetomatis mm55, Isolated from a Human Mycetoma Case in Sudan.</title>
        <authorList>
            <person name="Smit S."/>
            <person name="Derks M.F."/>
            <person name="Bervoets S."/>
            <person name="Fahal A."/>
            <person name="van Leeuwen W."/>
            <person name="van Belkum A."/>
            <person name="van de Sande W.W."/>
        </authorList>
    </citation>
    <scope>NUCLEOTIDE SEQUENCE [LARGE SCALE GENOMIC DNA]</scope>
    <source>
        <strain evidence="4">mm55</strain>
    </source>
</reference>
<evidence type="ECO:0000256" key="2">
    <source>
        <dbReference type="SAM" id="MobiDB-lite"/>
    </source>
</evidence>
<dbReference type="PANTHER" id="PTHR24133:SF40">
    <property type="entry name" value="ANKYRIN REPEAT DOMAIN 44"/>
    <property type="match status" value="1"/>
</dbReference>
<name>A0A175W285_9PEZI</name>
<dbReference type="SMART" id="SM00248">
    <property type="entry name" value="ANK"/>
    <property type="match status" value="1"/>
</dbReference>
<dbReference type="InterPro" id="IPR002110">
    <property type="entry name" value="Ankyrin_rpt"/>
</dbReference>
<feature type="compositionally biased region" description="Polar residues" evidence="2">
    <location>
        <begin position="734"/>
        <end position="744"/>
    </location>
</feature>
<dbReference type="InterPro" id="IPR052391">
    <property type="entry name" value="E3_Ligase-Neurotoxin"/>
</dbReference>
<dbReference type="VEuPathDB" id="FungiDB:MMYC01_205381"/>
<dbReference type="PROSITE" id="PS50088">
    <property type="entry name" value="ANK_REPEAT"/>
    <property type="match status" value="1"/>
</dbReference>
<evidence type="ECO:0000313" key="4">
    <source>
        <dbReference type="Proteomes" id="UP000078237"/>
    </source>
</evidence>
<sequence length="744" mass="81633">MDPFSAAAGAVAFGDAAGRLAQSCVKLYEFWNVLQETPADLKVIQSDLESITGVLKKLSGVKLEPEVATILNSCQKRVHELAEIIGRFDIDSVLSAGKHRYLLEKCRMRMKMRHVEKLQMVFRRVRDDLMLGLMIQSIRYPALSVSNQEINIALDRAAVIPNSPGEPYIQLRNPLLTKSTSCPVSPTASDAPENEASKGETPEDRRLPEALPRENTPLNEPPNDRSAESINRLDEPTPPRAVSSKGEETSLAHIAASAIVQKFMEHAIHLAMTDLVASGTVGHLLESSLSQVTSFDTAYSGSYTSEEYNIRRSPSGDDASGATKPSSAPREQTMHGPRLSRSRVCHQKSSIGVVLGSIWIRTSTLKVSEDASIVSGRLEVITSVIFYPCSWLQRFGLQYGTEASLQWSPTAGWMFNISAIRAIPEDSLIFDMCRQGSIDGVKVLLARKEASLKDTSPKGWTPLHFAATHGHVDLCRALIDLGADKQALAFVGPTAEALSPLAIWSELCRKATASEKIDMIGAFGPECLDITELNGDGWIVGHNLIASMSQEQCDMSKTAVNYVFALKQSDIMIALGAKSVWHGLQQAIRGFLIEEHMQDIAGKLVSAELGESPGSCQSRIRAIGHWLALRASQRDLVPLAIQAAQILQVQGYDPLPGSQDMERRDLNRKLPLIYTMWAKTSARVLANVREIVKAEFSVILGDMSMDCNSFARRLSTAPAEASKEVDEQTRKNHYSNASTHLRRH</sequence>
<organism evidence="3 4">
    <name type="scientific">Madurella mycetomatis</name>
    <dbReference type="NCBI Taxonomy" id="100816"/>
    <lineage>
        <taxon>Eukaryota</taxon>
        <taxon>Fungi</taxon>
        <taxon>Dikarya</taxon>
        <taxon>Ascomycota</taxon>
        <taxon>Pezizomycotina</taxon>
        <taxon>Sordariomycetes</taxon>
        <taxon>Sordariomycetidae</taxon>
        <taxon>Sordariales</taxon>
        <taxon>Sordariales incertae sedis</taxon>
        <taxon>Madurella</taxon>
    </lineage>
</organism>
<feature type="region of interest" description="Disordered" evidence="2">
    <location>
        <begin position="306"/>
        <end position="344"/>
    </location>
</feature>